<sequence length="203" mass="21534">MTSLLKFFESQALLVLVTCILSSAEKIVRRPITSPEFSPSGPLLSRAVLVGQTLYVSGQLGLNLTTGALVQGGVTAEAEQALNNLGLLLRAAGGNYSSVVKATVFLANISDYTAMNEIYVRYFTHDPPARSAFQVAALPLGGKIEIEVVAVIDEVEENKNVSPTAGALGDPTEATNSAARRDSSATQLALLLFFLIKKFMTAQ</sequence>
<dbReference type="EMBL" id="MTYJ01000171">
    <property type="protein sequence ID" value="OQV11454.1"/>
    <property type="molecule type" value="Genomic_DNA"/>
</dbReference>
<evidence type="ECO:0000256" key="1">
    <source>
        <dbReference type="ARBA" id="ARBA00010552"/>
    </source>
</evidence>
<dbReference type="CDD" id="cd00448">
    <property type="entry name" value="YjgF_YER057c_UK114_family"/>
    <property type="match status" value="1"/>
</dbReference>
<evidence type="ECO:0000313" key="4">
    <source>
        <dbReference type="Proteomes" id="UP000192578"/>
    </source>
</evidence>
<dbReference type="Pfam" id="PF01042">
    <property type="entry name" value="Ribonuc_L-PSP"/>
    <property type="match status" value="1"/>
</dbReference>
<dbReference type="PROSITE" id="PS01094">
    <property type="entry name" value="UPF0076"/>
    <property type="match status" value="1"/>
</dbReference>
<dbReference type="NCBIfam" id="TIGR00004">
    <property type="entry name" value="Rid family detoxifying hydrolase"/>
    <property type="match status" value="1"/>
</dbReference>
<dbReference type="InterPro" id="IPR019897">
    <property type="entry name" value="RidA_CS"/>
</dbReference>
<accession>A0A1W0W8B9</accession>
<dbReference type="InterPro" id="IPR006056">
    <property type="entry name" value="RidA"/>
</dbReference>
<dbReference type="GO" id="GO:0019239">
    <property type="term" value="F:deaminase activity"/>
    <property type="evidence" value="ECO:0007669"/>
    <property type="project" value="TreeGrafter"/>
</dbReference>
<dbReference type="FunFam" id="3.30.1330.40:FF:000001">
    <property type="entry name" value="L-PSP family endoribonuclease"/>
    <property type="match status" value="1"/>
</dbReference>
<feature type="signal peptide" evidence="2">
    <location>
        <begin position="1"/>
        <end position="24"/>
    </location>
</feature>
<dbReference type="OrthoDB" id="309640at2759"/>
<feature type="chain" id="PRO_5012212897" evidence="2">
    <location>
        <begin position="25"/>
        <end position="203"/>
    </location>
</feature>
<name>A0A1W0W8B9_HYPEX</name>
<dbReference type="PANTHER" id="PTHR11803:SF39">
    <property type="entry name" value="2-IMINOBUTANOATE_2-IMINOPROPANOATE DEAMINASE"/>
    <property type="match status" value="1"/>
</dbReference>
<gene>
    <name evidence="3" type="ORF">BV898_14250</name>
</gene>
<comment type="caution">
    <text evidence="3">The sequence shown here is derived from an EMBL/GenBank/DDBJ whole genome shotgun (WGS) entry which is preliminary data.</text>
</comment>
<keyword evidence="4" id="KW-1185">Reference proteome</keyword>
<dbReference type="Proteomes" id="UP000192578">
    <property type="component" value="Unassembled WGS sequence"/>
</dbReference>
<dbReference type="GO" id="GO:0005829">
    <property type="term" value="C:cytosol"/>
    <property type="evidence" value="ECO:0007669"/>
    <property type="project" value="TreeGrafter"/>
</dbReference>
<dbReference type="InterPro" id="IPR035959">
    <property type="entry name" value="RutC-like_sf"/>
</dbReference>
<dbReference type="InterPro" id="IPR006175">
    <property type="entry name" value="YjgF/YER057c/UK114"/>
</dbReference>
<protein>
    <submittedName>
        <fullName evidence="3">Ribonuclease</fullName>
    </submittedName>
</protein>
<evidence type="ECO:0000313" key="3">
    <source>
        <dbReference type="EMBL" id="OQV11454.1"/>
    </source>
</evidence>
<dbReference type="AlphaFoldDB" id="A0A1W0W8B9"/>
<reference evidence="4" key="1">
    <citation type="submission" date="2017-01" db="EMBL/GenBank/DDBJ databases">
        <title>Comparative genomics of anhydrobiosis in the tardigrade Hypsibius dujardini.</title>
        <authorList>
            <person name="Yoshida Y."/>
            <person name="Koutsovoulos G."/>
            <person name="Laetsch D."/>
            <person name="Stevens L."/>
            <person name="Kumar S."/>
            <person name="Horikawa D."/>
            <person name="Ishino K."/>
            <person name="Komine S."/>
            <person name="Tomita M."/>
            <person name="Blaxter M."/>
            <person name="Arakawa K."/>
        </authorList>
    </citation>
    <scope>NUCLEOTIDE SEQUENCE [LARGE SCALE GENOMIC DNA]</scope>
    <source>
        <strain evidence="4">Z151</strain>
    </source>
</reference>
<dbReference type="PANTHER" id="PTHR11803">
    <property type="entry name" value="2-IMINOBUTANOATE/2-IMINOPROPANOATE DEAMINASE RIDA"/>
    <property type="match status" value="1"/>
</dbReference>
<dbReference type="GO" id="GO:0005739">
    <property type="term" value="C:mitochondrion"/>
    <property type="evidence" value="ECO:0007669"/>
    <property type="project" value="TreeGrafter"/>
</dbReference>
<keyword evidence="2" id="KW-0732">Signal</keyword>
<dbReference type="SUPFAM" id="SSF55298">
    <property type="entry name" value="YjgF-like"/>
    <property type="match status" value="1"/>
</dbReference>
<evidence type="ECO:0000256" key="2">
    <source>
        <dbReference type="SAM" id="SignalP"/>
    </source>
</evidence>
<comment type="similarity">
    <text evidence="1">Belongs to the RutC family.</text>
</comment>
<organism evidence="3 4">
    <name type="scientific">Hypsibius exemplaris</name>
    <name type="common">Freshwater tardigrade</name>
    <dbReference type="NCBI Taxonomy" id="2072580"/>
    <lineage>
        <taxon>Eukaryota</taxon>
        <taxon>Metazoa</taxon>
        <taxon>Ecdysozoa</taxon>
        <taxon>Tardigrada</taxon>
        <taxon>Eutardigrada</taxon>
        <taxon>Parachela</taxon>
        <taxon>Hypsibioidea</taxon>
        <taxon>Hypsibiidae</taxon>
        <taxon>Hypsibius</taxon>
    </lineage>
</organism>
<dbReference type="Gene3D" id="3.30.1330.40">
    <property type="entry name" value="RutC-like"/>
    <property type="match status" value="1"/>
</dbReference>
<proteinExistence type="inferred from homology"/>